<evidence type="ECO:0000313" key="4">
    <source>
        <dbReference type="Proteomes" id="UP000093000"/>
    </source>
</evidence>
<accession>A0A1C7MWH3</accession>
<feature type="compositionally biased region" description="Low complexity" evidence="1">
    <location>
        <begin position="40"/>
        <end position="62"/>
    </location>
</feature>
<proteinExistence type="predicted"/>
<name>A0A1C7MWH3_9FUNG</name>
<gene>
    <name evidence="3" type="ORF">A0J61_11172</name>
</gene>
<dbReference type="EMBL" id="LUGH01001738">
    <property type="protein sequence ID" value="OBZ80779.1"/>
    <property type="molecule type" value="Genomic_DNA"/>
</dbReference>
<feature type="region of interest" description="Disordered" evidence="1">
    <location>
        <begin position="40"/>
        <end position="87"/>
    </location>
</feature>
<sequence>MVCQGASIERIFIFHTIAFVFFLYQTGRLRLVLRRAVAPQNNNFNHNNQAPNQQGNNQPNRNQQEDNGDATTQNRQTENIPPARPTTSLDVWRRGAYTFAASLWPTYGVDPRIAQAFENNNEQAEA</sequence>
<dbReference type="AlphaFoldDB" id="A0A1C7MWH3"/>
<protein>
    <submittedName>
        <fullName evidence="3">Uncharacterized protein</fullName>
    </submittedName>
</protein>
<reference evidence="3 4" key="1">
    <citation type="submission" date="2016-03" db="EMBL/GenBank/DDBJ databases">
        <title>Choanephora cucurbitarum.</title>
        <authorList>
            <person name="Min B."/>
            <person name="Park H."/>
            <person name="Park J.-H."/>
            <person name="Shin H.-D."/>
            <person name="Choi I.-G."/>
        </authorList>
    </citation>
    <scope>NUCLEOTIDE SEQUENCE [LARGE SCALE GENOMIC DNA]</scope>
    <source>
        <strain evidence="3 4">KUS-F28377</strain>
    </source>
</reference>
<dbReference type="InParanoid" id="A0A1C7MWH3"/>
<dbReference type="Proteomes" id="UP000093000">
    <property type="component" value="Unassembled WGS sequence"/>
</dbReference>
<feature type="compositionally biased region" description="Polar residues" evidence="1">
    <location>
        <begin position="69"/>
        <end position="87"/>
    </location>
</feature>
<feature type="transmembrane region" description="Helical" evidence="2">
    <location>
        <begin position="6"/>
        <end position="24"/>
    </location>
</feature>
<dbReference type="STRING" id="101091.A0A1C7MWH3"/>
<organism evidence="3 4">
    <name type="scientific">Choanephora cucurbitarum</name>
    <dbReference type="NCBI Taxonomy" id="101091"/>
    <lineage>
        <taxon>Eukaryota</taxon>
        <taxon>Fungi</taxon>
        <taxon>Fungi incertae sedis</taxon>
        <taxon>Mucoromycota</taxon>
        <taxon>Mucoromycotina</taxon>
        <taxon>Mucoromycetes</taxon>
        <taxon>Mucorales</taxon>
        <taxon>Mucorineae</taxon>
        <taxon>Choanephoraceae</taxon>
        <taxon>Choanephoroideae</taxon>
        <taxon>Choanephora</taxon>
    </lineage>
</organism>
<keyword evidence="4" id="KW-1185">Reference proteome</keyword>
<evidence type="ECO:0000256" key="2">
    <source>
        <dbReference type="SAM" id="Phobius"/>
    </source>
</evidence>
<keyword evidence="2" id="KW-1133">Transmembrane helix</keyword>
<keyword evidence="2" id="KW-0472">Membrane</keyword>
<evidence type="ECO:0000313" key="3">
    <source>
        <dbReference type="EMBL" id="OBZ80779.1"/>
    </source>
</evidence>
<comment type="caution">
    <text evidence="3">The sequence shown here is derived from an EMBL/GenBank/DDBJ whole genome shotgun (WGS) entry which is preliminary data.</text>
</comment>
<evidence type="ECO:0000256" key="1">
    <source>
        <dbReference type="SAM" id="MobiDB-lite"/>
    </source>
</evidence>
<dbReference type="OrthoDB" id="2290422at2759"/>
<keyword evidence="2" id="KW-0812">Transmembrane</keyword>